<comment type="caution">
    <text evidence="1">The sequence shown here is derived from an EMBL/GenBank/DDBJ whole genome shotgun (WGS) entry which is preliminary data.</text>
</comment>
<proteinExistence type="predicted"/>
<dbReference type="EMBL" id="LAZR01027891">
    <property type="protein sequence ID" value="KKL64289.1"/>
    <property type="molecule type" value="Genomic_DNA"/>
</dbReference>
<protein>
    <recommendedName>
        <fullName evidence="2">Phage tail tape measure protein domain-containing protein</fullName>
    </recommendedName>
</protein>
<feature type="non-terminal residue" evidence="1">
    <location>
        <position position="151"/>
    </location>
</feature>
<organism evidence="1">
    <name type="scientific">marine sediment metagenome</name>
    <dbReference type="NCBI Taxonomy" id="412755"/>
    <lineage>
        <taxon>unclassified sequences</taxon>
        <taxon>metagenomes</taxon>
        <taxon>ecological metagenomes</taxon>
    </lineage>
</organism>
<reference evidence="1" key="1">
    <citation type="journal article" date="2015" name="Nature">
        <title>Complex archaea that bridge the gap between prokaryotes and eukaryotes.</title>
        <authorList>
            <person name="Spang A."/>
            <person name="Saw J.H."/>
            <person name="Jorgensen S.L."/>
            <person name="Zaremba-Niedzwiedzka K."/>
            <person name="Martijn J."/>
            <person name="Lind A.E."/>
            <person name="van Eijk R."/>
            <person name="Schleper C."/>
            <person name="Guy L."/>
            <person name="Ettema T.J."/>
        </authorList>
    </citation>
    <scope>NUCLEOTIDE SEQUENCE</scope>
</reference>
<dbReference type="AlphaFoldDB" id="A0A0F9DRD8"/>
<evidence type="ECO:0000313" key="1">
    <source>
        <dbReference type="EMBL" id="KKL64289.1"/>
    </source>
</evidence>
<gene>
    <name evidence="1" type="ORF">LCGC14_2166570</name>
</gene>
<name>A0A0F9DRD8_9ZZZZ</name>
<accession>A0A0F9DRD8</accession>
<evidence type="ECO:0008006" key="2">
    <source>
        <dbReference type="Google" id="ProtNLM"/>
    </source>
</evidence>
<sequence length="151" mass="15593">MNIGALVATLGVNTAGLLAAEADMRRFEQRASASVARINARLVTTGAVMKKVGRTMSMGLTVPLALIGGAAFKMHKEFEASMSKIVGLVGVAQEQVEKWGKTIIKMGPALGKAPTELADALFFITSAGIRGAEAMDVLEMSAKASAAGLGE</sequence>